<dbReference type="AlphaFoldDB" id="A0A239BN44"/>
<keyword evidence="2" id="KW-1185">Reference proteome</keyword>
<accession>A0A239BN44</accession>
<name>A0A239BN44_9FLAO</name>
<reference evidence="1 2" key="1">
    <citation type="submission" date="2017-06" db="EMBL/GenBank/DDBJ databases">
        <authorList>
            <person name="Kim H.J."/>
            <person name="Triplett B.A."/>
        </authorList>
    </citation>
    <scope>NUCLEOTIDE SEQUENCE [LARGE SCALE GENOMIC DNA]</scope>
    <source>
        <strain evidence="1 2">DSM 25597</strain>
    </source>
</reference>
<evidence type="ECO:0000313" key="2">
    <source>
        <dbReference type="Proteomes" id="UP000198379"/>
    </source>
</evidence>
<dbReference type="Proteomes" id="UP000198379">
    <property type="component" value="Unassembled WGS sequence"/>
</dbReference>
<protein>
    <recommendedName>
        <fullName evidence="3">HTH domain-containing protein</fullName>
    </recommendedName>
</protein>
<organism evidence="1 2">
    <name type="scientific">Dokdonia pacifica</name>
    <dbReference type="NCBI Taxonomy" id="1627892"/>
    <lineage>
        <taxon>Bacteria</taxon>
        <taxon>Pseudomonadati</taxon>
        <taxon>Bacteroidota</taxon>
        <taxon>Flavobacteriia</taxon>
        <taxon>Flavobacteriales</taxon>
        <taxon>Flavobacteriaceae</taxon>
        <taxon>Dokdonia</taxon>
    </lineage>
</organism>
<evidence type="ECO:0008006" key="3">
    <source>
        <dbReference type="Google" id="ProtNLM"/>
    </source>
</evidence>
<gene>
    <name evidence="1" type="ORF">SAMN06265376_106254</name>
</gene>
<dbReference type="EMBL" id="FZNY01000006">
    <property type="protein sequence ID" value="SNS08454.1"/>
    <property type="molecule type" value="Genomic_DNA"/>
</dbReference>
<dbReference type="RefSeq" id="WP_179218207.1">
    <property type="nucleotide sequence ID" value="NZ_BMEP01000005.1"/>
</dbReference>
<evidence type="ECO:0000313" key="1">
    <source>
        <dbReference type="EMBL" id="SNS08454.1"/>
    </source>
</evidence>
<proteinExistence type="predicted"/>
<sequence>MRRSNVLLEKRRAFVLEYIQENQEKQMKVIVSELSEKLFVTERTIYTIINQGSQLKAS</sequence>